<dbReference type="GO" id="GO:0003700">
    <property type="term" value="F:DNA-binding transcription factor activity"/>
    <property type="evidence" value="ECO:0007669"/>
    <property type="project" value="TreeGrafter"/>
</dbReference>
<dbReference type="InterPro" id="IPR009057">
    <property type="entry name" value="Homeodomain-like_sf"/>
</dbReference>
<sequence>MANRHGARNTEELIYRAAVGLMAARGYHGTTLRDVARAVSLQMSSIYYYFPSKQELLLAVMRRTTRDLRAAVEPPISAAGSVRERLGAGIRAHVLFHADRRLETLVTDSEIRALEGEGREEITALRDAYGDLFREVLETGLQEGVFSFEDSHVATNALMTMCAGVAVWYRPDGHTSLSRIADQLTHLYLDGVTASPPRQA</sequence>
<dbReference type="InterPro" id="IPR050109">
    <property type="entry name" value="HTH-type_TetR-like_transc_reg"/>
</dbReference>
<evidence type="ECO:0000313" key="5">
    <source>
        <dbReference type="Proteomes" id="UP000552644"/>
    </source>
</evidence>
<protein>
    <submittedName>
        <fullName evidence="4">AcrR family transcriptional regulator</fullName>
    </submittedName>
</protein>
<dbReference type="PROSITE" id="PS50977">
    <property type="entry name" value="HTH_TETR_2"/>
    <property type="match status" value="1"/>
</dbReference>
<gene>
    <name evidence="4" type="ORF">FHS44_002741</name>
</gene>
<reference evidence="4 5" key="1">
    <citation type="submission" date="2020-08" db="EMBL/GenBank/DDBJ databases">
        <title>Genomic Encyclopedia of Type Strains, Phase III (KMG-III): the genomes of soil and plant-associated and newly described type strains.</title>
        <authorList>
            <person name="Whitman W."/>
        </authorList>
    </citation>
    <scope>NUCLEOTIDE SEQUENCE [LARGE SCALE GENOMIC DNA]</scope>
    <source>
        <strain evidence="4 5">CECT 8840</strain>
    </source>
</reference>
<dbReference type="PRINTS" id="PR00455">
    <property type="entry name" value="HTHTETR"/>
</dbReference>
<dbReference type="PANTHER" id="PTHR30055:SF200">
    <property type="entry name" value="HTH-TYPE TRANSCRIPTIONAL REPRESSOR BDCR"/>
    <property type="match status" value="1"/>
</dbReference>
<accession>A0A7W7QM97</accession>
<evidence type="ECO:0000313" key="4">
    <source>
        <dbReference type="EMBL" id="MBB4915656.1"/>
    </source>
</evidence>
<dbReference type="Pfam" id="PF17932">
    <property type="entry name" value="TetR_C_24"/>
    <property type="match status" value="1"/>
</dbReference>
<dbReference type="SUPFAM" id="SSF46689">
    <property type="entry name" value="Homeodomain-like"/>
    <property type="match status" value="1"/>
</dbReference>
<keyword evidence="1 2" id="KW-0238">DNA-binding</keyword>
<dbReference type="GO" id="GO:0000976">
    <property type="term" value="F:transcription cis-regulatory region binding"/>
    <property type="evidence" value="ECO:0007669"/>
    <property type="project" value="TreeGrafter"/>
</dbReference>
<proteinExistence type="predicted"/>
<dbReference type="Pfam" id="PF00440">
    <property type="entry name" value="TetR_N"/>
    <property type="match status" value="1"/>
</dbReference>
<feature type="DNA-binding region" description="H-T-H motif" evidence="2">
    <location>
        <begin position="31"/>
        <end position="50"/>
    </location>
</feature>
<keyword evidence="5" id="KW-1185">Reference proteome</keyword>
<feature type="domain" description="HTH tetR-type" evidence="3">
    <location>
        <begin position="8"/>
        <end position="68"/>
    </location>
</feature>
<dbReference type="InterPro" id="IPR041490">
    <property type="entry name" value="KstR2_TetR_C"/>
</dbReference>
<dbReference type="Proteomes" id="UP000552644">
    <property type="component" value="Unassembled WGS sequence"/>
</dbReference>
<evidence type="ECO:0000259" key="3">
    <source>
        <dbReference type="PROSITE" id="PS50977"/>
    </source>
</evidence>
<evidence type="ECO:0000256" key="1">
    <source>
        <dbReference type="ARBA" id="ARBA00023125"/>
    </source>
</evidence>
<dbReference type="PANTHER" id="PTHR30055">
    <property type="entry name" value="HTH-TYPE TRANSCRIPTIONAL REGULATOR RUTR"/>
    <property type="match status" value="1"/>
</dbReference>
<organism evidence="4 5">
    <name type="scientific">Streptosporangium saharense</name>
    <dbReference type="NCBI Taxonomy" id="1706840"/>
    <lineage>
        <taxon>Bacteria</taxon>
        <taxon>Bacillati</taxon>
        <taxon>Actinomycetota</taxon>
        <taxon>Actinomycetes</taxon>
        <taxon>Streptosporangiales</taxon>
        <taxon>Streptosporangiaceae</taxon>
        <taxon>Streptosporangium</taxon>
    </lineage>
</organism>
<dbReference type="AlphaFoldDB" id="A0A7W7QM97"/>
<comment type="caution">
    <text evidence="4">The sequence shown here is derived from an EMBL/GenBank/DDBJ whole genome shotgun (WGS) entry which is preliminary data.</text>
</comment>
<dbReference type="EMBL" id="JACHJP010000002">
    <property type="protein sequence ID" value="MBB4915656.1"/>
    <property type="molecule type" value="Genomic_DNA"/>
</dbReference>
<dbReference type="Gene3D" id="1.10.357.10">
    <property type="entry name" value="Tetracycline Repressor, domain 2"/>
    <property type="match status" value="1"/>
</dbReference>
<name>A0A7W7QM97_9ACTN</name>
<dbReference type="InterPro" id="IPR001647">
    <property type="entry name" value="HTH_TetR"/>
</dbReference>
<dbReference type="Gene3D" id="1.10.10.60">
    <property type="entry name" value="Homeodomain-like"/>
    <property type="match status" value="1"/>
</dbReference>
<dbReference type="SUPFAM" id="SSF48498">
    <property type="entry name" value="Tetracyclin repressor-like, C-terminal domain"/>
    <property type="match status" value="1"/>
</dbReference>
<evidence type="ECO:0000256" key="2">
    <source>
        <dbReference type="PROSITE-ProRule" id="PRU00335"/>
    </source>
</evidence>
<dbReference type="RefSeq" id="WP_184714292.1">
    <property type="nucleotide sequence ID" value="NZ_JACHJP010000002.1"/>
</dbReference>
<dbReference type="InterPro" id="IPR036271">
    <property type="entry name" value="Tet_transcr_reg_TetR-rel_C_sf"/>
</dbReference>